<evidence type="ECO:0000313" key="1">
    <source>
        <dbReference type="EMBL" id="KAH8011011.1"/>
    </source>
</evidence>
<evidence type="ECO:0000313" key="2">
    <source>
        <dbReference type="Proteomes" id="UP000827872"/>
    </source>
</evidence>
<accession>A0ACB8FW62</accession>
<organism evidence="1 2">
    <name type="scientific">Sphaerodactylus townsendi</name>
    <dbReference type="NCBI Taxonomy" id="933632"/>
    <lineage>
        <taxon>Eukaryota</taxon>
        <taxon>Metazoa</taxon>
        <taxon>Chordata</taxon>
        <taxon>Craniata</taxon>
        <taxon>Vertebrata</taxon>
        <taxon>Euteleostomi</taxon>
        <taxon>Lepidosauria</taxon>
        <taxon>Squamata</taxon>
        <taxon>Bifurcata</taxon>
        <taxon>Gekkota</taxon>
        <taxon>Sphaerodactylidae</taxon>
        <taxon>Sphaerodactylus</taxon>
    </lineage>
</organism>
<proteinExistence type="predicted"/>
<sequence>MGDGVNGLPNAPGASHAGEASPSGQVLEVIMVLCSCHTCLISYSYDKLDDRVVYNPIYNQAYHTTHMIIE</sequence>
<gene>
    <name evidence="1" type="ORF">K3G42_017477</name>
</gene>
<name>A0ACB8FW62_9SAUR</name>
<reference evidence="1" key="1">
    <citation type="submission" date="2021-08" db="EMBL/GenBank/DDBJ databases">
        <title>The first chromosome-level gecko genome reveals the dynamic sex chromosomes of Neotropical dwarf geckos (Sphaerodactylidae: Sphaerodactylus).</title>
        <authorList>
            <person name="Pinto B.J."/>
            <person name="Keating S.E."/>
            <person name="Gamble T."/>
        </authorList>
    </citation>
    <scope>NUCLEOTIDE SEQUENCE</scope>
    <source>
        <strain evidence="1">TG3544</strain>
    </source>
</reference>
<dbReference type="EMBL" id="CM037624">
    <property type="protein sequence ID" value="KAH8011011.1"/>
    <property type="molecule type" value="Genomic_DNA"/>
</dbReference>
<comment type="caution">
    <text evidence="1">The sequence shown here is derived from an EMBL/GenBank/DDBJ whole genome shotgun (WGS) entry which is preliminary data.</text>
</comment>
<protein>
    <submittedName>
        <fullName evidence="1">Uncharacterized protein</fullName>
    </submittedName>
</protein>
<keyword evidence="2" id="KW-1185">Reference proteome</keyword>
<dbReference type="Proteomes" id="UP000827872">
    <property type="component" value="Linkage Group LG11"/>
</dbReference>